<evidence type="ECO:0000313" key="3">
    <source>
        <dbReference type="Proteomes" id="UP000316030"/>
    </source>
</evidence>
<sequence>MTKRKPPEDTARIAQRDPYAIHGIEQLMTLFAGGEFLAKFMEDHRDLLQQMQDHNEEYGHKGAKGSFSLNVSYELGGAGDLAMRAQADFKGPKKPASQAAAYVDEDGQLTLFSPMMKRMHSGVRDVTPHDPETGEVRDV</sequence>
<name>A0A521FU78_9RHOB</name>
<dbReference type="AlphaFoldDB" id="A0A521FU78"/>
<evidence type="ECO:0000256" key="1">
    <source>
        <dbReference type="SAM" id="MobiDB-lite"/>
    </source>
</evidence>
<keyword evidence="3" id="KW-1185">Reference proteome</keyword>
<protein>
    <submittedName>
        <fullName evidence="2">Uncharacterized protein</fullName>
    </submittedName>
</protein>
<accession>A0A521FU78</accession>
<dbReference type="Proteomes" id="UP000316030">
    <property type="component" value="Unassembled WGS sequence"/>
</dbReference>
<dbReference type="RefSeq" id="WP_142495094.1">
    <property type="nucleotide sequence ID" value="NZ_FXTO01000061.1"/>
</dbReference>
<dbReference type="OrthoDB" id="7851764at2"/>
<feature type="region of interest" description="Disordered" evidence="1">
    <location>
        <begin position="120"/>
        <end position="139"/>
    </location>
</feature>
<proteinExistence type="predicted"/>
<organism evidence="2 3">
    <name type="scientific">Thalassovita litoralis</name>
    <dbReference type="NCBI Taxonomy" id="1010611"/>
    <lineage>
        <taxon>Bacteria</taxon>
        <taxon>Pseudomonadati</taxon>
        <taxon>Pseudomonadota</taxon>
        <taxon>Alphaproteobacteria</taxon>
        <taxon>Rhodobacterales</taxon>
        <taxon>Roseobacteraceae</taxon>
        <taxon>Thalassovita</taxon>
    </lineage>
</organism>
<feature type="compositionally biased region" description="Basic and acidic residues" evidence="1">
    <location>
        <begin position="122"/>
        <end position="139"/>
    </location>
</feature>
<dbReference type="EMBL" id="FXTO01000061">
    <property type="protein sequence ID" value="SMO99785.1"/>
    <property type="molecule type" value="Genomic_DNA"/>
</dbReference>
<evidence type="ECO:0000313" key="2">
    <source>
        <dbReference type="EMBL" id="SMO99785.1"/>
    </source>
</evidence>
<reference evidence="2 3" key="1">
    <citation type="submission" date="2017-05" db="EMBL/GenBank/DDBJ databases">
        <authorList>
            <person name="Varghese N."/>
            <person name="Submissions S."/>
        </authorList>
    </citation>
    <scope>NUCLEOTIDE SEQUENCE [LARGE SCALE GENOMIC DNA]</scope>
    <source>
        <strain evidence="2 3">DSM 29506</strain>
    </source>
</reference>
<gene>
    <name evidence="2" type="ORF">SAMN06265173_1612</name>
</gene>